<accession>A0A6A3BJD0</accession>
<name>A0A6A3BJD0_HIBSY</name>
<evidence type="ECO:0000313" key="3">
    <source>
        <dbReference type="Proteomes" id="UP000436088"/>
    </source>
</evidence>
<dbReference type="PANTHER" id="PTHR33133">
    <property type="entry name" value="OS08G0107100 PROTEIN-RELATED"/>
    <property type="match status" value="1"/>
</dbReference>
<feature type="transmembrane region" description="Helical" evidence="1">
    <location>
        <begin position="51"/>
        <end position="71"/>
    </location>
</feature>
<sequence length="264" mass="29021">MTLKGGGDVKSLRLHLHRVYDHLCESAMEESSRTRSNIIMRRSIYTFLQNYHYFTTTAAILAFPYSLLILVSQFSVPYYPLLPAIHSHLEAIFASAELPPLSEFFTFLGFKISQTISSSIFALPFTLSFLLLSKASIILLLKSKNPKSPPPCFSSIFSLYKPLFSTFVCNSFLLLAANSTAFSNLFFGFSLSSNWVTFMSAAGAVVYSMILANAIIVCNLALVSSGMEKSGGYLAIVKACFFDKGEDFDCFGIGGAWESGVGCH</sequence>
<dbReference type="EMBL" id="VEPZ02000855">
    <property type="protein sequence ID" value="KAE8716031.1"/>
    <property type="molecule type" value="Genomic_DNA"/>
</dbReference>
<reference evidence="2" key="1">
    <citation type="submission" date="2019-09" db="EMBL/GenBank/DDBJ databases">
        <title>Draft genome information of white flower Hibiscus syriacus.</title>
        <authorList>
            <person name="Kim Y.-M."/>
        </authorList>
    </citation>
    <scope>NUCLEOTIDE SEQUENCE [LARGE SCALE GENOMIC DNA]</scope>
    <source>
        <strain evidence="2">YM2019G1</strain>
    </source>
</reference>
<comment type="caution">
    <text evidence="2">The sequence shown here is derived from an EMBL/GenBank/DDBJ whole genome shotgun (WGS) entry which is preliminary data.</text>
</comment>
<gene>
    <name evidence="2" type="ORF">F3Y22_tig00110156pilonHSYRG00238</name>
</gene>
<keyword evidence="3" id="KW-1185">Reference proteome</keyword>
<proteinExistence type="predicted"/>
<evidence type="ECO:0000256" key="1">
    <source>
        <dbReference type="SAM" id="Phobius"/>
    </source>
</evidence>
<organism evidence="2 3">
    <name type="scientific">Hibiscus syriacus</name>
    <name type="common">Rose of Sharon</name>
    <dbReference type="NCBI Taxonomy" id="106335"/>
    <lineage>
        <taxon>Eukaryota</taxon>
        <taxon>Viridiplantae</taxon>
        <taxon>Streptophyta</taxon>
        <taxon>Embryophyta</taxon>
        <taxon>Tracheophyta</taxon>
        <taxon>Spermatophyta</taxon>
        <taxon>Magnoliopsida</taxon>
        <taxon>eudicotyledons</taxon>
        <taxon>Gunneridae</taxon>
        <taxon>Pentapetalae</taxon>
        <taxon>rosids</taxon>
        <taxon>malvids</taxon>
        <taxon>Malvales</taxon>
        <taxon>Malvaceae</taxon>
        <taxon>Malvoideae</taxon>
        <taxon>Hibiscus</taxon>
    </lineage>
</organism>
<dbReference type="PANTHER" id="PTHR33133:SF3">
    <property type="entry name" value="TRANSMEMBRANE PROTEIN"/>
    <property type="match status" value="1"/>
</dbReference>
<evidence type="ECO:0000313" key="2">
    <source>
        <dbReference type="EMBL" id="KAE8716031.1"/>
    </source>
</evidence>
<feature type="transmembrane region" description="Helical" evidence="1">
    <location>
        <begin position="195"/>
        <end position="222"/>
    </location>
</feature>
<feature type="transmembrane region" description="Helical" evidence="1">
    <location>
        <begin position="120"/>
        <end position="141"/>
    </location>
</feature>
<protein>
    <submittedName>
        <fullName evidence="2">Uncharacterized protein</fullName>
    </submittedName>
</protein>
<dbReference type="AlphaFoldDB" id="A0A6A3BJD0"/>
<keyword evidence="1" id="KW-0812">Transmembrane</keyword>
<dbReference type="Proteomes" id="UP000436088">
    <property type="component" value="Unassembled WGS sequence"/>
</dbReference>
<feature type="transmembrane region" description="Helical" evidence="1">
    <location>
        <begin position="162"/>
        <end position="189"/>
    </location>
</feature>
<keyword evidence="1" id="KW-0472">Membrane</keyword>
<keyword evidence="1" id="KW-1133">Transmembrane helix</keyword>